<proteinExistence type="predicted"/>
<dbReference type="EMBL" id="CP036273">
    <property type="protein sequence ID" value="QDU18989.1"/>
    <property type="molecule type" value="Genomic_DNA"/>
</dbReference>
<dbReference type="AlphaFoldDB" id="A0A517XNA9"/>
<protein>
    <submittedName>
        <fullName evidence="1">Uncharacterized protein</fullName>
    </submittedName>
</protein>
<evidence type="ECO:0000313" key="1">
    <source>
        <dbReference type="EMBL" id="QDU18989.1"/>
    </source>
</evidence>
<dbReference type="KEGG" id="uli:ETAA1_08900"/>
<evidence type="ECO:0000313" key="2">
    <source>
        <dbReference type="Proteomes" id="UP000319576"/>
    </source>
</evidence>
<name>A0A517XNA9_9BACT</name>
<gene>
    <name evidence="1" type="ORF">ETAA1_08900</name>
</gene>
<dbReference type="Proteomes" id="UP000319576">
    <property type="component" value="Chromosome"/>
</dbReference>
<reference evidence="1 2" key="1">
    <citation type="submission" date="2019-02" db="EMBL/GenBank/DDBJ databases">
        <title>Deep-cultivation of Planctomycetes and their phenomic and genomic characterization uncovers novel biology.</title>
        <authorList>
            <person name="Wiegand S."/>
            <person name="Jogler M."/>
            <person name="Boedeker C."/>
            <person name="Pinto D."/>
            <person name="Vollmers J."/>
            <person name="Rivas-Marin E."/>
            <person name="Kohn T."/>
            <person name="Peeters S.H."/>
            <person name="Heuer A."/>
            <person name="Rast P."/>
            <person name="Oberbeckmann S."/>
            <person name="Bunk B."/>
            <person name="Jeske O."/>
            <person name="Meyerdierks A."/>
            <person name="Storesund J.E."/>
            <person name="Kallscheuer N."/>
            <person name="Luecker S."/>
            <person name="Lage O.M."/>
            <person name="Pohl T."/>
            <person name="Merkel B.J."/>
            <person name="Hornburger P."/>
            <person name="Mueller R.-W."/>
            <person name="Bruemmer F."/>
            <person name="Labrenz M."/>
            <person name="Spormann A.M."/>
            <person name="Op den Camp H."/>
            <person name="Overmann J."/>
            <person name="Amann R."/>
            <person name="Jetten M.S.M."/>
            <person name="Mascher T."/>
            <person name="Medema M.H."/>
            <person name="Devos D.P."/>
            <person name="Kaster A.-K."/>
            <person name="Ovreas L."/>
            <person name="Rohde M."/>
            <person name="Galperin M.Y."/>
            <person name="Jogler C."/>
        </authorList>
    </citation>
    <scope>NUCLEOTIDE SEQUENCE [LARGE SCALE GENOMIC DNA]</scope>
    <source>
        <strain evidence="1 2">ETA_A1</strain>
    </source>
</reference>
<sequence length="55" mass="6089">MNAHQLNAILDLASGLIRRSSEADSPLKPTDFYCEGWLTALTALIVTVEELTSRR</sequence>
<accession>A0A517XNA9</accession>
<keyword evidence="2" id="KW-1185">Reference proteome</keyword>
<dbReference type="RefSeq" id="WP_202920657.1">
    <property type="nucleotide sequence ID" value="NZ_CP036273.1"/>
</dbReference>
<organism evidence="1 2">
    <name type="scientific">Urbifossiella limnaea</name>
    <dbReference type="NCBI Taxonomy" id="2528023"/>
    <lineage>
        <taxon>Bacteria</taxon>
        <taxon>Pseudomonadati</taxon>
        <taxon>Planctomycetota</taxon>
        <taxon>Planctomycetia</taxon>
        <taxon>Gemmatales</taxon>
        <taxon>Gemmataceae</taxon>
        <taxon>Urbifossiella</taxon>
    </lineage>
</organism>